<dbReference type="InterPro" id="IPR002067">
    <property type="entry name" value="MCP"/>
</dbReference>
<evidence type="ECO:0000256" key="11">
    <source>
        <dbReference type="RuleBase" id="RU000488"/>
    </source>
</evidence>
<gene>
    <name evidence="12" type="primary">MRX20</name>
    <name evidence="12" type="ORF">SPAR_F01060</name>
</gene>
<reference evidence="12" key="2">
    <citation type="submission" date="2020-01" db="EMBL/GenBank/DDBJ databases">
        <title>Population-level Yeast Reference Genomes.</title>
        <authorList>
            <person name="Yue J.-X."/>
        </authorList>
    </citation>
    <scope>NUCLEOTIDE SEQUENCE</scope>
    <source>
        <strain evidence="12">CBS432</strain>
    </source>
</reference>
<keyword evidence="6" id="KW-0999">Mitochondrion inner membrane</keyword>
<evidence type="ECO:0000256" key="2">
    <source>
        <dbReference type="ARBA" id="ARBA00006375"/>
    </source>
</evidence>
<dbReference type="GeneID" id="54630372"/>
<dbReference type="PROSITE" id="PS50920">
    <property type="entry name" value="SOLCAR"/>
    <property type="match status" value="2"/>
</dbReference>
<dbReference type="SUPFAM" id="SSF103506">
    <property type="entry name" value="Mitochondrial carrier"/>
    <property type="match status" value="1"/>
</dbReference>
<evidence type="ECO:0000313" key="12">
    <source>
        <dbReference type="RefSeq" id="XP_033766110.1"/>
    </source>
</evidence>
<comment type="similarity">
    <text evidence="2 11">Belongs to the mitochondrial carrier (TC 2.A.29) family.</text>
</comment>
<name>A0A8B8UQP5_SACPA</name>
<evidence type="ECO:0000256" key="1">
    <source>
        <dbReference type="ARBA" id="ARBA00004448"/>
    </source>
</evidence>
<evidence type="ECO:0000256" key="3">
    <source>
        <dbReference type="ARBA" id="ARBA00022448"/>
    </source>
</evidence>
<evidence type="ECO:0000256" key="7">
    <source>
        <dbReference type="ARBA" id="ARBA00022989"/>
    </source>
</evidence>
<dbReference type="GO" id="GO:0005743">
    <property type="term" value="C:mitochondrial inner membrane"/>
    <property type="evidence" value="ECO:0007669"/>
    <property type="project" value="UniProtKB-SubCell"/>
</dbReference>
<evidence type="ECO:0000256" key="5">
    <source>
        <dbReference type="ARBA" id="ARBA00022737"/>
    </source>
</evidence>
<comment type="subcellular location">
    <subcellularLocation>
        <location evidence="1">Mitochondrion inner membrane</location>
        <topology evidence="1">Multi-pass membrane protein</topology>
    </subcellularLocation>
</comment>
<dbReference type="GO" id="GO:0071913">
    <property type="term" value="F:citrate secondary active transmembrane transporter activity"/>
    <property type="evidence" value="ECO:0007669"/>
    <property type="project" value="TreeGrafter"/>
</dbReference>
<accession>A0A8B8UQP5</accession>
<protein>
    <submittedName>
        <fullName evidence="12">Mrx20p</fullName>
    </submittedName>
</protein>
<dbReference type="PANTHER" id="PTHR45788:SF5">
    <property type="entry name" value="AFR253WP"/>
    <property type="match status" value="1"/>
</dbReference>
<dbReference type="AlphaFoldDB" id="A0A8B8UQP5"/>
<reference evidence="12" key="1">
    <citation type="journal article" date="2017" name="Nat. Genet.">
        <title>Contrasting evolutionary genome dynamics between domesticated and wild yeasts.</title>
        <authorList>
            <person name="Yue J.X."/>
            <person name="Li J."/>
            <person name="Aigrain L."/>
            <person name="Hallin J."/>
            <person name="Persson K."/>
            <person name="Oliver K."/>
            <person name="Bergstrom A."/>
            <person name="Coupland P."/>
            <person name="Warringer J."/>
            <person name="Lagomarsino M.C."/>
            <person name="Fischer G."/>
            <person name="Durbin R."/>
            <person name="Liti G."/>
        </authorList>
    </citation>
    <scope>NUCLEOTIDE SEQUENCE</scope>
    <source>
        <strain evidence="12">CBS432</strain>
    </source>
</reference>
<keyword evidence="5" id="KW-0677">Repeat</keyword>
<dbReference type="InterPro" id="IPR023395">
    <property type="entry name" value="MCP_dom_sf"/>
</dbReference>
<evidence type="ECO:0000256" key="9">
    <source>
        <dbReference type="ARBA" id="ARBA00023136"/>
    </source>
</evidence>
<evidence type="ECO:0000256" key="6">
    <source>
        <dbReference type="ARBA" id="ARBA00022792"/>
    </source>
</evidence>
<dbReference type="Gene3D" id="1.50.40.10">
    <property type="entry name" value="Mitochondrial carrier domain"/>
    <property type="match status" value="1"/>
</dbReference>
<dbReference type="VEuPathDB" id="FungiDB:SPAR_F01060"/>
<evidence type="ECO:0000256" key="10">
    <source>
        <dbReference type="PROSITE-ProRule" id="PRU00282"/>
    </source>
</evidence>
<organism evidence="12">
    <name type="scientific">Saccharomyces paradoxus</name>
    <name type="common">Yeast</name>
    <name type="synonym">Saccharomyces douglasii</name>
    <dbReference type="NCBI Taxonomy" id="27291"/>
    <lineage>
        <taxon>Eukaryota</taxon>
        <taxon>Fungi</taxon>
        <taxon>Dikarya</taxon>
        <taxon>Ascomycota</taxon>
        <taxon>Saccharomycotina</taxon>
        <taxon>Saccharomycetes</taxon>
        <taxon>Saccharomycetales</taxon>
        <taxon>Saccharomycetaceae</taxon>
        <taxon>Saccharomyces</taxon>
    </lineage>
</organism>
<keyword evidence="3 11" id="KW-0813">Transport</keyword>
<keyword evidence="4 10" id="KW-0812">Transmembrane</keyword>
<dbReference type="InterPro" id="IPR049563">
    <property type="entry name" value="TXTP-like"/>
</dbReference>
<sequence length="309" mass="34249">MANQNSDLYKQITAGSVAAVFQTTMTYPFEYLKTGLQLQPKGTAFEIILPQIKSYFVGCSALNVAAFGKTILRFITFDKLCHSLNNNIDNNDNFQRLTGPNLLIAGTLTGIVESLFIIPFENIKTTMIQSAMIDNKKLQKAQPEASAKATFHKAATKATPVARIERLLPAVKHMYQTRGLAAFVQGTTPTIFRQIANTSIQFTAYTAFKRLLQGRNDKASSAITGLATSFTLVAMTQPIDVVKTRMMSQNAKTEYKNTLNCMYRIFVQEGMATFWKGSIFRFMKVGISGGLTFTVYEQVSLLLGFSSRS</sequence>
<dbReference type="Pfam" id="PF00153">
    <property type="entry name" value="Mito_carr"/>
    <property type="match status" value="3"/>
</dbReference>
<keyword evidence="9 10" id="KW-0472">Membrane</keyword>
<dbReference type="PRINTS" id="PR00926">
    <property type="entry name" value="MITOCARRIER"/>
</dbReference>
<proteinExistence type="inferred from homology"/>
<keyword evidence="8" id="KW-0496">Mitochondrion</keyword>
<reference evidence="12" key="3">
    <citation type="submission" date="2025-07" db="EMBL/GenBank/DDBJ databases">
        <authorList>
            <consortium name="NCBI Genome Project"/>
        </authorList>
    </citation>
    <scope>NUCLEOTIDE SEQUENCE</scope>
    <source>
        <strain evidence="12">CBS432</strain>
    </source>
</reference>
<feature type="repeat" description="Solcar" evidence="10">
    <location>
        <begin position="216"/>
        <end position="302"/>
    </location>
</feature>
<reference evidence="12" key="4">
    <citation type="submission" date="2025-08" db="UniProtKB">
        <authorList>
            <consortium name="RefSeq"/>
        </authorList>
    </citation>
    <scope>IDENTIFICATION</scope>
    <source>
        <strain evidence="12">CBS432</strain>
    </source>
</reference>
<keyword evidence="7" id="KW-1133">Transmembrane helix</keyword>
<evidence type="ECO:0000256" key="8">
    <source>
        <dbReference type="ARBA" id="ARBA00023128"/>
    </source>
</evidence>
<dbReference type="GO" id="GO:0006843">
    <property type="term" value="P:mitochondrial citrate transmembrane transport"/>
    <property type="evidence" value="ECO:0007669"/>
    <property type="project" value="TreeGrafter"/>
</dbReference>
<dbReference type="PANTHER" id="PTHR45788">
    <property type="entry name" value="SUCCINATE/FUMARATE MITOCHONDRIAL TRANSPORTER-RELATED"/>
    <property type="match status" value="1"/>
</dbReference>
<dbReference type="KEGG" id="spao:SPAR_F01060"/>
<feature type="repeat" description="Solcar" evidence="10">
    <location>
        <begin position="97"/>
        <end position="211"/>
    </location>
</feature>
<dbReference type="OrthoDB" id="44467at2759"/>
<dbReference type="RefSeq" id="XP_033766110.1">
    <property type="nucleotide sequence ID" value="XM_033910219.1"/>
</dbReference>
<dbReference type="InterPro" id="IPR018108">
    <property type="entry name" value="MCP_transmembrane"/>
</dbReference>
<evidence type="ECO:0000256" key="4">
    <source>
        <dbReference type="ARBA" id="ARBA00022692"/>
    </source>
</evidence>